<dbReference type="InterPro" id="IPR015867">
    <property type="entry name" value="N-reg_PII/ATP_PRibTrfase_C"/>
</dbReference>
<dbReference type="PANTHER" id="PTHR33545:SF3">
    <property type="entry name" value="UPF0750 MEMBRANE PROTEIN YQFU"/>
    <property type="match status" value="1"/>
</dbReference>
<name>A0A132U9P2_9BACL</name>
<evidence type="ECO:0000259" key="7">
    <source>
        <dbReference type="Pfam" id="PF10035"/>
    </source>
</evidence>
<dbReference type="PANTHER" id="PTHR33545">
    <property type="entry name" value="UPF0750 MEMBRANE PROTEIN YITT-RELATED"/>
    <property type="match status" value="1"/>
</dbReference>
<keyword evidence="2" id="KW-1003">Cell membrane</keyword>
<dbReference type="Pfam" id="PF10035">
    <property type="entry name" value="DUF2179"/>
    <property type="match status" value="1"/>
</dbReference>
<dbReference type="Gene3D" id="3.30.70.120">
    <property type="match status" value="1"/>
</dbReference>
<evidence type="ECO:0000313" key="9">
    <source>
        <dbReference type="Proteomes" id="UP000070475"/>
    </source>
</evidence>
<dbReference type="Proteomes" id="UP000070475">
    <property type="component" value="Unassembled WGS sequence"/>
</dbReference>
<evidence type="ECO:0000256" key="1">
    <source>
        <dbReference type="ARBA" id="ARBA00004651"/>
    </source>
</evidence>
<proteinExistence type="predicted"/>
<feature type="domain" description="DUF2179" evidence="7">
    <location>
        <begin position="239"/>
        <end position="293"/>
    </location>
</feature>
<evidence type="ECO:0000256" key="6">
    <source>
        <dbReference type="SAM" id="Phobius"/>
    </source>
</evidence>
<dbReference type="PIRSF" id="PIRSF006483">
    <property type="entry name" value="Membrane_protein_YitT"/>
    <property type="match status" value="1"/>
</dbReference>
<feature type="transmembrane region" description="Helical" evidence="6">
    <location>
        <begin position="164"/>
        <end position="186"/>
    </location>
</feature>
<feature type="transmembrane region" description="Helical" evidence="6">
    <location>
        <begin position="125"/>
        <end position="144"/>
    </location>
</feature>
<dbReference type="Pfam" id="PF02588">
    <property type="entry name" value="YitT_membrane"/>
    <property type="match status" value="1"/>
</dbReference>
<feature type="transmembrane region" description="Helical" evidence="6">
    <location>
        <begin position="31"/>
        <end position="50"/>
    </location>
</feature>
<gene>
    <name evidence="8" type="ORF">AMQ84_03800</name>
</gene>
<comment type="subcellular location">
    <subcellularLocation>
        <location evidence="1">Cell membrane</location>
        <topology evidence="1">Multi-pass membrane protein</topology>
    </subcellularLocation>
</comment>
<dbReference type="CDD" id="cd16380">
    <property type="entry name" value="YitT_C"/>
    <property type="match status" value="1"/>
</dbReference>
<keyword evidence="5 6" id="KW-0472">Membrane</keyword>
<sequence length="302" mass="32835">MTVSQKIFSNEGQKKPQKSEAFKRARLIQRIVMMVLGAAMMSVALEIFLVPNQLIDGGITGISIMISHIFHIPLGIILTLLNLPFLIIGYKQIGKTFALSTLFAVVLMSIGTQLLHPVAPLTGEPLLAAVFGGVILGVGVGLVVRYGGSLDGTEIVAILVSKKLPFSVGEVVMFFNLFILSGAGFVFGWNNAMFSLIAYYIAFKVIDVTLEGLDQSKSVWIISDKFRDIGEALTERLGRGVTYLDGEGGFSGDNKKVIFVVITRLEEAKLKSIVEDWDSDAFIAIGNIHDVKGGRFKKKAIH</sequence>
<feature type="transmembrane region" description="Helical" evidence="6">
    <location>
        <begin position="70"/>
        <end position="90"/>
    </location>
</feature>
<dbReference type="RefSeq" id="WP_060859343.1">
    <property type="nucleotide sequence ID" value="NZ_LIRB01000101.1"/>
</dbReference>
<dbReference type="InterPro" id="IPR019264">
    <property type="entry name" value="DUF2179"/>
</dbReference>
<keyword evidence="9" id="KW-1185">Reference proteome</keyword>
<comment type="caution">
    <text evidence="8">The sequence shown here is derived from an EMBL/GenBank/DDBJ whole genome shotgun (WGS) entry which is preliminary data.</text>
</comment>
<evidence type="ECO:0000256" key="4">
    <source>
        <dbReference type="ARBA" id="ARBA00022989"/>
    </source>
</evidence>
<keyword evidence="4 6" id="KW-1133">Transmembrane helix</keyword>
<dbReference type="EMBL" id="LIRB01000101">
    <property type="protein sequence ID" value="KWX80377.1"/>
    <property type="molecule type" value="Genomic_DNA"/>
</dbReference>
<dbReference type="InterPro" id="IPR003740">
    <property type="entry name" value="YitT"/>
</dbReference>
<keyword evidence="3 6" id="KW-0812">Transmembrane</keyword>
<evidence type="ECO:0000256" key="2">
    <source>
        <dbReference type="ARBA" id="ARBA00022475"/>
    </source>
</evidence>
<evidence type="ECO:0000256" key="3">
    <source>
        <dbReference type="ARBA" id="ARBA00022692"/>
    </source>
</evidence>
<feature type="transmembrane region" description="Helical" evidence="6">
    <location>
        <begin position="97"/>
        <end position="119"/>
    </location>
</feature>
<dbReference type="GO" id="GO:0005886">
    <property type="term" value="C:plasma membrane"/>
    <property type="evidence" value="ECO:0007669"/>
    <property type="project" value="UniProtKB-SubCell"/>
</dbReference>
<reference evidence="8 9" key="1">
    <citation type="submission" date="2015-08" db="EMBL/GenBank/DDBJ databases">
        <title>Genomes of Paenibacillus riograndensis.</title>
        <authorList>
            <person name="Sant'Anna F.H."/>
            <person name="Souza R."/>
            <person name="Ambrosini A."/>
            <person name="Bach E."/>
            <person name="Fernandes G."/>
            <person name="Balsanelli E."/>
            <person name="Baura V.A."/>
            <person name="Pedrosa F.O."/>
            <person name="Souza E.M."/>
            <person name="Passaglia L."/>
        </authorList>
    </citation>
    <scope>NUCLEOTIDE SEQUENCE [LARGE SCALE GENOMIC DNA]</scope>
    <source>
        <strain evidence="8 9">CAS34</strain>
    </source>
</reference>
<accession>A0A132U9P2</accession>
<evidence type="ECO:0000313" key="8">
    <source>
        <dbReference type="EMBL" id="KWX80377.1"/>
    </source>
</evidence>
<dbReference type="PATRIC" id="fig|483937.3.peg.5066"/>
<organism evidence="8 9">
    <name type="scientific">Paenibacillus riograndensis</name>
    <dbReference type="NCBI Taxonomy" id="483937"/>
    <lineage>
        <taxon>Bacteria</taxon>
        <taxon>Bacillati</taxon>
        <taxon>Bacillota</taxon>
        <taxon>Bacilli</taxon>
        <taxon>Bacillales</taxon>
        <taxon>Paenibacillaceae</taxon>
        <taxon>Paenibacillus</taxon>
        <taxon>Paenibacillus sonchi group</taxon>
    </lineage>
</organism>
<protein>
    <recommendedName>
        <fullName evidence="7">DUF2179 domain-containing protein</fullName>
    </recommendedName>
</protein>
<dbReference type="InterPro" id="IPR051461">
    <property type="entry name" value="UPF0750_membrane"/>
</dbReference>
<evidence type="ECO:0000256" key="5">
    <source>
        <dbReference type="ARBA" id="ARBA00023136"/>
    </source>
</evidence>
<dbReference type="AlphaFoldDB" id="A0A132U9P2"/>